<evidence type="ECO:0000313" key="1">
    <source>
        <dbReference type="EMBL" id="GAI49817.1"/>
    </source>
</evidence>
<protein>
    <submittedName>
        <fullName evidence="1">Uncharacterized protein</fullName>
    </submittedName>
</protein>
<dbReference type="EMBL" id="BARV01037341">
    <property type="protein sequence ID" value="GAI49817.1"/>
    <property type="molecule type" value="Genomic_DNA"/>
</dbReference>
<dbReference type="AlphaFoldDB" id="X1P0I0"/>
<comment type="caution">
    <text evidence="1">The sequence shown here is derived from an EMBL/GenBank/DDBJ whole genome shotgun (WGS) entry which is preliminary data.</text>
</comment>
<organism evidence="1">
    <name type="scientific">marine sediment metagenome</name>
    <dbReference type="NCBI Taxonomy" id="412755"/>
    <lineage>
        <taxon>unclassified sequences</taxon>
        <taxon>metagenomes</taxon>
        <taxon>ecological metagenomes</taxon>
    </lineage>
</organism>
<feature type="non-terminal residue" evidence="1">
    <location>
        <position position="1"/>
    </location>
</feature>
<name>X1P0I0_9ZZZZ</name>
<accession>X1P0I0</accession>
<proteinExistence type="predicted"/>
<gene>
    <name evidence="1" type="ORF">S06H3_57790</name>
</gene>
<reference evidence="1" key="1">
    <citation type="journal article" date="2014" name="Front. Microbiol.">
        <title>High frequency of phylogenetically diverse reductive dehalogenase-homologous genes in deep subseafloor sedimentary metagenomes.</title>
        <authorList>
            <person name="Kawai M."/>
            <person name="Futagami T."/>
            <person name="Toyoda A."/>
            <person name="Takaki Y."/>
            <person name="Nishi S."/>
            <person name="Hori S."/>
            <person name="Arai W."/>
            <person name="Tsubouchi T."/>
            <person name="Morono Y."/>
            <person name="Uchiyama I."/>
            <person name="Ito T."/>
            <person name="Fujiyama A."/>
            <person name="Inagaki F."/>
            <person name="Takami H."/>
        </authorList>
    </citation>
    <scope>NUCLEOTIDE SEQUENCE</scope>
    <source>
        <strain evidence="1">Expedition CK06-06</strain>
    </source>
</reference>
<sequence length="60" mass="6652">RWFDEQLGTHYLPGHGQIEGTVEEEPFDASGTQDLIVGGTDDNGHEVRDTVKITLIERGD</sequence>